<dbReference type="PANTHER" id="PTHR30441">
    <property type="entry name" value="DUF748 DOMAIN-CONTAINING PROTEIN"/>
    <property type="match status" value="1"/>
</dbReference>
<evidence type="ECO:0000313" key="1">
    <source>
        <dbReference type="EMBL" id="MDR7097237.1"/>
    </source>
</evidence>
<name>A0ABU1VII1_9BURK</name>
<dbReference type="EMBL" id="JAVDWE010000021">
    <property type="protein sequence ID" value="MDR7097237.1"/>
    <property type="molecule type" value="Genomic_DNA"/>
</dbReference>
<protein>
    <recommendedName>
        <fullName evidence="3">AsmA-like C-terminal domain-containing protein</fullName>
    </recommendedName>
</protein>
<keyword evidence="2" id="KW-1185">Reference proteome</keyword>
<reference evidence="1 2" key="1">
    <citation type="submission" date="2023-07" db="EMBL/GenBank/DDBJ databases">
        <title>Sorghum-associated microbial communities from plants grown in Nebraska, USA.</title>
        <authorList>
            <person name="Schachtman D."/>
        </authorList>
    </citation>
    <scope>NUCLEOTIDE SEQUENCE [LARGE SCALE GENOMIC DNA]</scope>
    <source>
        <strain evidence="1 2">BE240</strain>
    </source>
</reference>
<dbReference type="RefSeq" id="WP_204734527.1">
    <property type="nucleotide sequence ID" value="NZ_JAVDWE010000021.1"/>
</dbReference>
<evidence type="ECO:0008006" key="3">
    <source>
        <dbReference type="Google" id="ProtNLM"/>
    </source>
</evidence>
<dbReference type="InterPro" id="IPR052894">
    <property type="entry name" value="AsmA-related"/>
</dbReference>
<dbReference type="PANTHER" id="PTHR30441:SF8">
    <property type="entry name" value="DUF748 DOMAIN-CONTAINING PROTEIN"/>
    <property type="match status" value="1"/>
</dbReference>
<sequence>MTAHTRRWTTAATVLVGLLAAACLAVWAWMPDEDALARRIEATFEERLGQKLVVGAVRWRVLGLPMVEVLDAHTEQPEALRVRRIAVYPQLMPLLQRQLVIDRVELDGAVVPRNALAAYRGRVTPPGGGDVELRAVSFTNVTYISYSGIPVVYDGEIVFDADRLPQRARLLRPDVQPPATLDATRDGRTVEGADIYRLRVQAAGGSALGQARLTTSAEGRMTLTGELAPRDVDVAALLDAFHRRSPIGGRASGETELRAQGDTVSELFRSLHTRSVLKVERAKLLRFDMDKAVKSLGEDRAGETPLDSLTGVMETQNTGHGLKTVFTQVEAVAGNYTASGQATLHRKQIAAQGRLEIAGGVVDVPFAAQGPTRKPEFSIAWGTIAGAAVGTAVLPGIGTVLGAKIGGVVSGPPRPQPEPPRH</sequence>
<gene>
    <name evidence="1" type="ORF">J2X09_005011</name>
</gene>
<organism evidence="1 2">
    <name type="scientific">Hydrogenophaga laconesensis</name>
    <dbReference type="NCBI Taxonomy" id="1805971"/>
    <lineage>
        <taxon>Bacteria</taxon>
        <taxon>Pseudomonadati</taxon>
        <taxon>Pseudomonadota</taxon>
        <taxon>Betaproteobacteria</taxon>
        <taxon>Burkholderiales</taxon>
        <taxon>Comamonadaceae</taxon>
        <taxon>Hydrogenophaga</taxon>
    </lineage>
</organism>
<accession>A0ABU1VII1</accession>
<proteinExistence type="predicted"/>
<dbReference type="Proteomes" id="UP001265550">
    <property type="component" value="Unassembled WGS sequence"/>
</dbReference>
<evidence type="ECO:0000313" key="2">
    <source>
        <dbReference type="Proteomes" id="UP001265550"/>
    </source>
</evidence>
<dbReference type="PROSITE" id="PS51257">
    <property type="entry name" value="PROKAR_LIPOPROTEIN"/>
    <property type="match status" value="1"/>
</dbReference>
<comment type="caution">
    <text evidence="1">The sequence shown here is derived from an EMBL/GenBank/DDBJ whole genome shotgun (WGS) entry which is preliminary data.</text>
</comment>